<dbReference type="GO" id="GO:0009097">
    <property type="term" value="P:isoleucine biosynthetic process"/>
    <property type="evidence" value="ECO:0007669"/>
    <property type="project" value="TreeGrafter"/>
</dbReference>
<dbReference type="GO" id="GO:0030976">
    <property type="term" value="F:thiamine pyrophosphate binding"/>
    <property type="evidence" value="ECO:0007669"/>
    <property type="project" value="InterPro"/>
</dbReference>
<feature type="domain" description="Thiamine pyrophosphate enzyme central" evidence="4">
    <location>
        <begin position="195"/>
        <end position="327"/>
    </location>
</feature>
<dbReference type="InterPro" id="IPR029035">
    <property type="entry name" value="DHS-like_NAD/FAD-binding_dom"/>
</dbReference>
<dbReference type="Pfam" id="PF00205">
    <property type="entry name" value="TPP_enzyme_M"/>
    <property type="match status" value="1"/>
</dbReference>
<dbReference type="PROSITE" id="PS00187">
    <property type="entry name" value="TPP_ENZYMES"/>
    <property type="match status" value="1"/>
</dbReference>
<evidence type="ECO:0000256" key="2">
    <source>
        <dbReference type="ARBA" id="ARBA00023052"/>
    </source>
</evidence>
<name>A0A8J8B132_9FIRM</name>
<dbReference type="Pfam" id="PF02776">
    <property type="entry name" value="TPP_enzyme_N"/>
    <property type="match status" value="1"/>
</dbReference>
<dbReference type="InterPro" id="IPR012001">
    <property type="entry name" value="Thiamin_PyroP_enz_TPP-bd_dom"/>
</dbReference>
<dbReference type="GO" id="GO:0009099">
    <property type="term" value="P:L-valine biosynthetic process"/>
    <property type="evidence" value="ECO:0007669"/>
    <property type="project" value="TreeGrafter"/>
</dbReference>
<dbReference type="CDD" id="cd07035">
    <property type="entry name" value="TPP_PYR_POX_like"/>
    <property type="match status" value="1"/>
</dbReference>
<gene>
    <name evidence="7" type="ORF">KCX82_08045</name>
</gene>
<dbReference type="InterPro" id="IPR000399">
    <property type="entry name" value="TPP-bd_CS"/>
</dbReference>
<dbReference type="FunFam" id="3.40.50.970:FF:000007">
    <property type="entry name" value="Acetolactate synthase"/>
    <property type="match status" value="1"/>
</dbReference>
<organism evidence="7 8">
    <name type="scientific">Sinanaerobacter chloroacetimidivorans</name>
    <dbReference type="NCBI Taxonomy" id="2818044"/>
    <lineage>
        <taxon>Bacteria</taxon>
        <taxon>Bacillati</taxon>
        <taxon>Bacillota</taxon>
        <taxon>Clostridia</taxon>
        <taxon>Peptostreptococcales</taxon>
        <taxon>Anaerovoracaceae</taxon>
        <taxon>Sinanaerobacter</taxon>
    </lineage>
</organism>
<dbReference type="Gene3D" id="3.40.50.1220">
    <property type="entry name" value="TPP-binding domain"/>
    <property type="match status" value="1"/>
</dbReference>
<dbReference type="Gene3D" id="3.40.50.970">
    <property type="match status" value="2"/>
</dbReference>
<dbReference type="SUPFAM" id="SSF52467">
    <property type="entry name" value="DHS-like NAD/FAD-binding domain"/>
    <property type="match status" value="1"/>
</dbReference>
<dbReference type="PANTHER" id="PTHR18968">
    <property type="entry name" value="THIAMINE PYROPHOSPHATE ENZYMES"/>
    <property type="match status" value="1"/>
</dbReference>
<keyword evidence="7" id="KW-0808">Transferase</keyword>
<dbReference type="InterPro" id="IPR011766">
    <property type="entry name" value="TPP_enzyme_TPP-bd"/>
</dbReference>
<protein>
    <submittedName>
        <fullName evidence="7">Acetolactate synthase large subunit</fullName>
        <ecNumber evidence="7">2.2.1.6</ecNumber>
    </submittedName>
</protein>
<dbReference type="GO" id="GO:0003984">
    <property type="term" value="F:acetolactate synthase activity"/>
    <property type="evidence" value="ECO:0007669"/>
    <property type="project" value="UniProtKB-EC"/>
</dbReference>
<evidence type="ECO:0000256" key="1">
    <source>
        <dbReference type="ARBA" id="ARBA00007812"/>
    </source>
</evidence>
<feature type="domain" description="Thiamine pyrophosphate enzyme TPP-binding" evidence="5">
    <location>
        <begin position="385"/>
        <end position="531"/>
    </location>
</feature>
<reference evidence="7" key="1">
    <citation type="submission" date="2021-04" db="EMBL/GenBank/DDBJ databases">
        <title>Sinoanaerobacter chloroacetimidivorans sp. nov., an obligate anaerobic bacterium isolated from anaerobic sludge.</title>
        <authorList>
            <person name="Bao Y."/>
        </authorList>
    </citation>
    <scope>NUCLEOTIDE SEQUENCE</scope>
    <source>
        <strain evidence="7">BAD-6</strain>
    </source>
</reference>
<dbReference type="CDD" id="cd02010">
    <property type="entry name" value="TPP_ALS"/>
    <property type="match status" value="1"/>
</dbReference>
<evidence type="ECO:0000259" key="6">
    <source>
        <dbReference type="Pfam" id="PF02776"/>
    </source>
</evidence>
<dbReference type="NCBIfam" id="NF006378">
    <property type="entry name" value="PRK08617.1"/>
    <property type="match status" value="1"/>
</dbReference>
<keyword evidence="2 3" id="KW-0786">Thiamine pyrophosphate</keyword>
<dbReference type="GO" id="GO:0005948">
    <property type="term" value="C:acetolactate synthase complex"/>
    <property type="evidence" value="ECO:0007669"/>
    <property type="project" value="TreeGrafter"/>
</dbReference>
<dbReference type="InterPro" id="IPR012000">
    <property type="entry name" value="Thiamin_PyroP_enz_cen_dom"/>
</dbReference>
<evidence type="ECO:0000259" key="5">
    <source>
        <dbReference type="Pfam" id="PF02775"/>
    </source>
</evidence>
<comment type="similarity">
    <text evidence="1 3">Belongs to the TPP enzyme family.</text>
</comment>
<dbReference type="InterPro" id="IPR045229">
    <property type="entry name" value="TPP_enz"/>
</dbReference>
<dbReference type="PANTHER" id="PTHR18968:SF129">
    <property type="entry name" value="ACETOLACTATE SYNTHASE"/>
    <property type="match status" value="1"/>
</dbReference>
<accession>A0A8J8B132</accession>
<comment type="caution">
    <text evidence="7">The sequence shown here is derived from an EMBL/GenBank/DDBJ whole genome shotgun (WGS) entry which is preliminary data.</text>
</comment>
<sequence>MENKQLNTAELMVKCLEAEGVEYIFGIPGEENLALVAALKNSSIQFVTTRHEQGAAFMADMYGRLTGKAGVCLSTLGPGATNLVTGVADAQGDGAPLVAITGQVGTDKMHITSHQLLDLTKMFEPITKRAKIVVRPDTIGEIVRLAFKYAESERPGATYIDLPVNISKMMVSDEEKPLKRAKANLKEFASMQNVELAAAEIFRAQNPVILAGSGAVRAGASHALTHFAEELKIPVVNTMMAKGVIPIDNPYAMMTVGIPQKDYANKILESADLVIAVGYDLVEFAPAVWNQQRKIKIIHIGSSPADTNKCYQCTVEVVGDMTESLNSIARRTTRNTEPEHAIKVYKRFSEEQKLYEEDDSFPMKPQKIIHDVRKFLGKDDILVSDVGAHKMWIGRLYGCYQPNTCIISNGFASMGIGVPGAVAAKLVHPDKKIITITGDGGFAMNSQELETAVRLGLNFAVLIFNDSGYGLIKWRQLDQYGESHNVDFTNPDFVKLAEAMNCKGYKVEKAGDLMPILEEAFKQKVPAIIDCAVDYSENTKLTEHLKKICEDPEL</sequence>
<dbReference type="GO" id="GO:0050660">
    <property type="term" value="F:flavin adenine dinucleotide binding"/>
    <property type="evidence" value="ECO:0007669"/>
    <property type="project" value="TreeGrafter"/>
</dbReference>
<dbReference type="EC" id="2.2.1.6" evidence="7"/>
<dbReference type="SUPFAM" id="SSF52518">
    <property type="entry name" value="Thiamin diphosphate-binding fold (THDP-binding)"/>
    <property type="match status" value="2"/>
</dbReference>
<dbReference type="GO" id="GO:0000287">
    <property type="term" value="F:magnesium ion binding"/>
    <property type="evidence" value="ECO:0007669"/>
    <property type="project" value="InterPro"/>
</dbReference>
<dbReference type="Pfam" id="PF02775">
    <property type="entry name" value="TPP_enzyme_C"/>
    <property type="match status" value="1"/>
</dbReference>
<keyword evidence="8" id="KW-1185">Reference proteome</keyword>
<evidence type="ECO:0000259" key="4">
    <source>
        <dbReference type="Pfam" id="PF00205"/>
    </source>
</evidence>
<evidence type="ECO:0000313" key="8">
    <source>
        <dbReference type="Proteomes" id="UP000675664"/>
    </source>
</evidence>
<feature type="domain" description="Thiamine pyrophosphate enzyme N-terminal TPP-binding" evidence="6">
    <location>
        <begin position="7"/>
        <end position="119"/>
    </location>
</feature>
<dbReference type="NCBIfam" id="NF006187">
    <property type="entry name" value="PRK08322.1"/>
    <property type="match status" value="1"/>
</dbReference>
<dbReference type="AlphaFoldDB" id="A0A8J8B132"/>
<proteinExistence type="inferred from homology"/>
<dbReference type="InterPro" id="IPR029061">
    <property type="entry name" value="THDP-binding"/>
</dbReference>
<dbReference type="EMBL" id="JAGSND010000004">
    <property type="protein sequence ID" value="MBR0597819.1"/>
    <property type="molecule type" value="Genomic_DNA"/>
</dbReference>
<evidence type="ECO:0000313" key="7">
    <source>
        <dbReference type="EMBL" id="MBR0597819.1"/>
    </source>
</evidence>
<reference evidence="7" key="2">
    <citation type="submission" date="2021-04" db="EMBL/GenBank/DDBJ databases">
        <authorList>
            <person name="Liu J."/>
        </authorList>
    </citation>
    <scope>NUCLEOTIDE SEQUENCE</scope>
    <source>
        <strain evidence="7">BAD-6</strain>
    </source>
</reference>
<evidence type="ECO:0000256" key="3">
    <source>
        <dbReference type="RuleBase" id="RU362132"/>
    </source>
</evidence>
<dbReference type="Proteomes" id="UP000675664">
    <property type="component" value="Unassembled WGS sequence"/>
</dbReference>